<dbReference type="Proteomes" id="UP000218689">
    <property type="component" value="Unassembled WGS sequence"/>
</dbReference>
<dbReference type="RefSeq" id="WP_094784569.1">
    <property type="nucleotide sequence ID" value="NZ_BEDT01000002.1"/>
</dbReference>
<sequence length="108" mass="11570">MIKKFTMLIVSILFCSQISLLSVSADTASTFILESSGQVKNSDPPRQSQPSGEPLPTTGTKKGALPVTGEQAACIASIVGAVILTSCLIIWQKKRAKEKEENDGNYKQ</sequence>
<evidence type="ECO:0000256" key="3">
    <source>
        <dbReference type="SAM" id="SignalP"/>
    </source>
</evidence>
<feature type="chain" id="PRO_5012510858" description="Gram-positive cocci surface proteins LPxTG domain-containing protein" evidence="3">
    <location>
        <begin position="26"/>
        <end position="108"/>
    </location>
</feature>
<evidence type="ECO:0008006" key="6">
    <source>
        <dbReference type="Google" id="ProtNLM"/>
    </source>
</evidence>
<protein>
    <recommendedName>
        <fullName evidence="6">Gram-positive cocci surface proteins LPxTG domain-containing protein</fullName>
    </recommendedName>
</protein>
<gene>
    <name evidence="4" type="ORF">RsY01_1126</name>
</gene>
<dbReference type="AlphaFoldDB" id="A0A224X4A7"/>
<evidence type="ECO:0000256" key="2">
    <source>
        <dbReference type="SAM" id="Phobius"/>
    </source>
</evidence>
<accession>A0A224X4A7</accession>
<evidence type="ECO:0000256" key="1">
    <source>
        <dbReference type="SAM" id="MobiDB-lite"/>
    </source>
</evidence>
<feature type="signal peptide" evidence="3">
    <location>
        <begin position="1"/>
        <end position="25"/>
    </location>
</feature>
<evidence type="ECO:0000313" key="4">
    <source>
        <dbReference type="EMBL" id="GAX47526.1"/>
    </source>
</evidence>
<keyword evidence="2" id="KW-0472">Membrane</keyword>
<keyword evidence="3" id="KW-0732">Signal</keyword>
<feature type="compositionally biased region" description="Polar residues" evidence="1">
    <location>
        <begin position="35"/>
        <end position="51"/>
    </location>
</feature>
<reference evidence="5" key="1">
    <citation type="submission" date="2017-08" db="EMBL/GenBank/DDBJ databases">
        <title>Draft genome sequence of Lactococcus sp. strain Rs-Y01, isolated from the gut of the lower termite Reticulitermes speratus.</title>
        <authorList>
            <person name="Ohkuma M."/>
            <person name="Yuki M."/>
        </authorList>
    </citation>
    <scope>NUCLEOTIDE SEQUENCE [LARGE SCALE GENOMIC DNA]</scope>
    <source>
        <strain evidence="5">Rs-Y01</strain>
    </source>
</reference>
<dbReference type="EMBL" id="BEDT01000002">
    <property type="protein sequence ID" value="GAX47526.1"/>
    <property type="molecule type" value="Genomic_DNA"/>
</dbReference>
<keyword evidence="5" id="KW-1185">Reference proteome</keyword>
<evidence type="ECO:0000313" key="5">
    <source>
        <dbReference type="Proteomes" id="UP000218689"/>
    </source>
</evidence>
<proteinExistence type="predicted"/>
<feature type="region of interest" description="Disordered" evidence="1">
    <location>
        <begin position="35"/>
        <end position="64"/>
    </location>
</feature>
<dbReference type="OrthoDB" id="9836710at2"/>
<feature type="transmembrane region" description="Helical" evidence="2">
    <location>
        <begin position="72"/>
        <end position="91"/>
    </location>
</feature>
<organism evidence="4 5">
    <name type="scientific">Pseudolactococcus reticulitermitis</name>
    <dbReference type="NCBI Taxonomy" id="2025039"/>
    <lineage>
        <taxon>Bacteria</taxon>
        <taxon>Bacillati</taxon>
        <taxon>Bacillota</taxon>
        <taxon>Bacilli</taxon>
        <taxon>Lactobacillales</taxon>
        <taxon>Streptococcaceae</taxon>
        <taxon>Pseudolactococcus</taxon>
    </lineage>
</organism>
<name>A0A224X4A7_9LACT</name>
<keyword evidence="2" id="KW-0812">Transmembrane</keyword>
<keyword evidence="2" id="KW-1133">Transmembrane helix</keyword>
<comment type="caution">
    <text evidence="4">The sequence shown here is derived from an EMBL/GenBank/DDBJ whole genome shotgun (WGS) entry which is preliminary data.</text>
</comment>